<protein>
    <submittedName>
        <fullName evidence="1">Uncharacterized protein</fullName>
    </submittedName>
</protein>
<sequence>MTKGWFGEFQRHRLSALGIRTKSDFIIPNNVTNFLKRIVETYSADVKKWEEGLPPCRIASYNLAEYLYNHGYDNVKVIDGFYEDKTLPHWWVEVGVDGKYYVLDATELTGFHFEEKDRTMELGYYYGETYKYDWNDLKDRKVAKEEAYLISDDPTKKKYEVKE</sequence>
<gene>
    <name evidence="1" type="ORF">AKJ51_01430</name>
</gene>
<evidence type="ECO:0000313" key="2">
    <source>
        <dbReference type="Proteomes" id="UP000070263"/>
    </source>
</evidence>
<evidence type="ECO:0000313" key="1">
    <source>
        <dbReference type="EMBL" id="KXB07382.1"/>
    </source>
</evidence>
<keyword evidence="2" id="KW-1185">Reference proteome</keyword>
<comment type="caution">
    <text evidence="1">The sequence shown here is derived from an EMBL/GenBank/DDBJ whole genome shotgun (WGS) entry which is preliminary data.</text>
</comment>
<name>A0A133VLQ7_9EURY</name>
<reference evidence="1 2" key="1">
    <citation type="journal article" date="2016" name="Sci. Rep.">
        <title>Metabolic traits of an uncultured archaeal lineage -MSBL1- from brine pools of the Red Sea.</title>
        <authorList>
            <person name="Mwirichia R."/>
            <person name="Alam I."/>
            <person name="Rashid M."/>
            <person name="Vinu M."/>
            <person name="Ba-Alawi W."/>
            <person name="Anthony Kamau A."/>
            <person name="Kamanda Ngugi D."/>
            <person name="Goker M."/>
            <person name="Klenk H.P."/>
            <person name="Bajic V."/>
            <person name="Stingl U."/>
        </authorList>
    </citation>
    <scope>NUCLEOTIDE SEQUENCE [LARGE SCALE GENOMIC DNA]</scope>
    <source>
        <strain evidence="1">SCGC-AAA382A20</strain>
    </source>
</reference>
<proteinExistence type="predicted"/>
<organism evidence="1 2">
    <name type="scientific">candidate division MSBL1 archaeon SCGC-AAA382A20</name>
    <dbReference type="NCBI Taxonomy" id="1698280"/>
    <lineage>
        <taxon>Archaea</taxon>
        <taxon>Methanobacteriati</taxon>
        <taxon>Methanobacteriota</taxon>
        <taxon>candidate division MSBL1</taxon>
    </lineage>
</organism>
<dbReference type="EMBL" id="LHYE01000009">
    <property type="protein sequence ID" value="KXB07382.1"/>
    <property type="molecule type" value="Genomic_DNA"/>
</dbReference>
<dbReference type="AlphaFoldDB" id="A0A133VLQ7"/>
<accession>A0A133VLQ7</accession>
<dbReference type="Proteomes" id="UP000070263">
    <property type="component" value="Unassembled WGS sequence"/>
</dbReference>